<evidence type="ECO:0000313" key="2">
    <source>
        <dbReference type="Proteomes" id="UP000510643"/>
    </source>
</evidence>
<dbReference type="EMBL" id="CP040908">
    <property type="protein sequence ID" value="QLL57026.1"/>
    <property type="molecule type" value="Genomic_DNA"/>
</dbReference>
<name>A0A7H9DQ25_9FLAO</name>
<dbReference type="AlphaFoldDB" id="A0A7H9DQ25"/>
<sequence length="288" mass="31855">MLKNFTFLATLFLSVLYAQVEISNKNKPEIDNATDGIYVNFSDKGVLLPRISLNSLTELKNSSGVNFPKQGDASQMIVYNTNRALGEGFHFWDGSKWRALLDFENVIAQLNSSVMYSANANGIDIGSDKSYVQGSETTLPNYTFNQSGTIATNRNFIPLNISKIVRTNKPNNKVSFTFTGIAQIQQSNSLLTFAIGVFVDGQLKYVENYTGNFTSNSCGFVPVDLDGIILNLSTTQDHTIDVRIHPRRSYDLSTPATTYAYTFGKSIGTCTNLPSEVMKSRLILTVKE</sequence>
<dbReference type="KEGG" id="efal:FH779_02515"/>
<dbReference type="RefSeq" id="WP_180905930.1">
    <property type="nucleotide sequence ID" value="NZ_CP040908.1"/>
</dbReference>
<keyword evidence="2" id="KW-1185">Reference proteome</keyword>
<dbReference type="Proteomes" id="UP000510643">
    <property type="component" value="Chromosome"/>
</dbReference>
<proteinExistence type="predicted"/>
<evidence type="ECO:0000313" key="1">
    <source>
        <dbReference type="EMBL" id="QLL57026.1"/>
    </source>
</evidence>
<gene>
    <name evidence="1" type="ORF">FH779_02515</name>
</gene>
<protein>
    <submittedName>
        <fullName evidence="1">Uncharacterized protein</fullName>
    </submittedName>
</protein>
<reference evidence="1 2" key="1">
    <citation type="submission" date="2019-06" db="EMBL/GenBank/DDBJ databases">
        <title>Emergence of pandrug resistant Empedobacter falsenii in China.</title>
        <authorList>
            <person name="Dong N."/>
            <person name="Chen S."/>
            <person name="Zhang R."/>
        </authorList>
    </citation>
    <scope>NUCLEOTIDE SEQUENCE [LARGE SCALE GENOMIC DNA]</scope>
    <source>
        <strain evidence="1 2">1681-1</strain>
    </source>
</reference>
<accession>A0A7H9DQ25</accession>
<organism evidence="1 2">
    <name type="scientific">Empedobacter falsenii</name>
    <dbReference type="NCBI Taxonomy" id="343874"/>
    <lineage>
        <taxon>Bacteria</taxon>
        <taxon>Pseudomonadati</taxon>
        <taxon>Bacteroidota</taxon>
        <taxon>Flavobacteriia</taxon>
        <taxon>Flavobacteriales</taxon>
        <taxon>Weeksellaceae</taxon>
        <taxon>Empedobacter</taxon>
    </lineage>
</organism>
<dbReference type="GeneID" id="78400305"/>